<feature type="region of interest" description="Disordered" evidence="1">
    <location>
        <begin position="1"/>
        <end position="35"/>
    </location>
</feature>
<reference evidence="2" key="1">
    <citation type="submission" date="2010-03" db="EMBL/GenBank/DDBJ databases">
        <title>Annotation of Blastomyces dermatitidis strain ATCC 18188.</title>
        <authorList>
            <consortium name="The Broad Institute Genome Sequencing Platform"/>
            <consortium name="Broad Institute Genome Sequencing Center for Infectious Disease."/>
            <person name="Cuomo C."/>
            <person name="Klein B."/>
            <person name="Sullivan T."/>
            <person name="Heitman J."/>
            <person name="Young S."/>
            <person name="Zeng Q."/>
            <person name="Gargeya S."/>
            <person name="Alvarado L."/>
            <person name="Berlin A.M."/>
            <person name="Chapman S.B."/>
            <person name="Chen Z."/>
            <person name="Freedman E."/>
            <person name="Gellesch M."/>
            <person name="Goldberg J."/>
            <person name="Griggs A."/>
            <person name="Gujja S."/>
            <person name="Heilman E."/>
            <person name="Heiman D."/>
            <person name="Howarth C."/>
            <person name="Mehta T."/>
            <person name="Neiman D."/>
            <person name="Pearson M."/>
            <person name="Roberts A."/>
            <person name="Saif S."/>
            <person name="Shea T."/>
            <person name="Shenoy N."/>
            <person name="Sisk P."/>
            <person name="Stolte C."/>
            <person name="Sykes S."/>
            <person name="White J."/>
            <person name="Yandava C."/>
            <person name="Haas B."/>
            <person name="Nusbaum C."/>
            <person name="Birren B."/>
        </authorList>
    </citation>
    <scope>NUCLEOTIDE SEQUENCE</scope>
    <source>
        <strain evidence="2">ATCC 18188</strain>
    </source>
</reference>
<sequence length="114" mass="12824">MRGAEYDGTDRSDPQIRGLGVRKATSPEAEVGSKINGDQLSHKKRFCDSDEEGFRANGSQIEVLWTHDEIRISLSRDAGDKLAGSRNPGYRVWSLFGFILCSEMVHIELRRVRS</sequence>
<accession>A0A0J9ENK3</accession>
<name>A0A0J9ENK3_AJEDA</name>
<dbReference type="AlphaFoldDB" id="A0A0J9ENK3"/>
<evidence type="ECO:0000256" key="1">
    <source>
        <dbReference type="SAM" id="MobiDB-lite"/>
    </source>
</evidence>
<feature type="compositionally biased region" description="Basic and acidic residues" evidence="1">
    <location>
        <begin position="1"/>
        <end position="14"/>
    </location>
</feature>
<gene>
    <name evidence="2" type="ORF">BDDG_12220</name>
</gene>
<dbReference type="EMBL" id="GG749429">
    <property type="protein sequence ID" value="KMW67621.1"/>
    <property type="molecule type" value="Genomic_DNA"/>
</dbReference>
<evidence type="ECO:0000313" key="2">
    <source>
        <dbReference type="EMBL" id="KMW67621.1"/>
    </source>
</evidence>
<dbReference type="Proteomes" id="UP000007802">
    <property type="component" value="Unassembled WGS sequence"/>
</dbReference>
<proteinExistence type="predicted"/>
<organism evidence="2">
    <name type="scientific">Ajellomyces dermatitidis (strain ATCC 18188 / CBS 674.68)</name>
    <name type="common">Blastomyces dermatitidis</name>
    <dbReference type="NCBI Taxonomy" id="653446"/>
    <lineage>
        <taxon>Eukaryota</taxon>
        <taxon>Fungi</taxon>
        <taxon>Dikarya</taxon>
        <taxon>Ascomycota</taxon>
        <taxon>Pezizomycotina</taxon>
        <taxon>Eurotiomycetes</taxon>
        <taxon>Eurotiomycetidae</taxon>
        <taxon>Onygenales</taxon>
        <taxon>Ajellomycetaceae</taxon>
        <taxon>Blastomyces</taxon>
    </lineage>
</organism>
<protein>
    <submittedName>
        <fullName evidence="2">Uncharacterized protein</fullName>
    </submittedName>
</protein>